<proteinExistence type="predicted"/>
<comment type="caution">
    <text evidence="1">The sequence shown here is derived from an EMBL/GenBank/DDBJ whole genome shotgun (WGS) entry which is preliminary data.</text>
</comment>
<dbReference type="InterPro" id="IPR036619">
    <property type="entry name" value="NinB_sf"/>
</dbReference>
<keyword evidence="2" id="KW-1185">Reference proteome</keyword>
<name>A0A1T2L0K5_9GAMM</name>
<dbReference type="RefSeq" id="WP_135568160.1">
    <property type="nucleotide sequence ID" value="NZ_MPRK01000167.1"/>
</dbReference>
<organism evidence="1 2">
    <name type="scientific">Solemya elarraichensis gill symbiont</name>
    <dbReference type="NCBI Taxonomy" id="1918949"/>
    <lineage>
        <taxon>Bacteria</taxon>
        <taxon>Pseudomonadati</taxon>
        <taxon>Pseudomonadota</taxon>
        <taxon>Gammaproteobacteria</taxon>
        <taxon>sulfur-oxidizing symbionts</taxon>
    </lineage>
</organism>
<evidence type="ECO:0000313" key="2">
    <source>
        <dbReference type="Proteomes" id="UP000190198"/>
    </source>
</evidence>
<dbReference type="EMBL" id="MPRK01000167">
    <property type="protein sequence ID" value="OOZ38611.1"/>
    <property type="molecule type" value="Genomic_DNA"/>
</dbReference>
<dbReference type="Proteomes" id="UP000190198">
    <property type="component" value="Unassembled WGS sequence"/>
</dbReference>
<evidence type="ECO:0000313" key="1">
    <source>
        <dbReference type="EMBL" id="OOZ38611.1"/>
    </source>
</evidence>
<dbReference type="AlphaFoldDB" id="A0A1T2L0K5"/>
<protein>
    <submittedName>
        <fullName evidence="1">Uncharacterized protein</fullName>
    </submittedName>
</protein>
<accession>A0A1T2L0K5</accession>
<dbReference type="Gene3D" id="1.10.3790.10">
    <property type="entry name" value="NinB"/>
    <property type="match status" value="1"/>
</dbReference>
<sequence>MKVIAIYLLSSVMDFTVSSKHAEATVKIDPGSRYVLVQGECTGGRSVRQNNLYWKWLAEIQGADLNELAGHTKEEWHDVLKSKFAVPILERDEEIDYGEMRMLYKNATQNEQSMLKKLIADSIHVPDLNVEQMSELMTSIQRWATDRGAQLTRPEEGVL</sequence>
<dbReference type="SUPFAM" id="SSF103370">
    <property type="entry name" value="NinB"/>
    <property type="match status" value="1"/>
</dbReference>
<reference evidence="1 2" key="1">
    <citation type="submission" date="2016-11" db="EMBL/GenBank/DDBJ databases">
        <title>Mixed transmission modes and dynamic genome evolution in an obligate animal-bacterial symbiosis.</title>
        <authorList>
            <person name="Russell S.L."/>
            <person name="Corbett-Detig R.B."/>
            <person name="Cavanaugh C.M."/>
        </authorList>
    </citation>
    <scope>NUCLEOTIDE SEQUENCE [LARGE SCALE GENOMIC DNA]</scope>
    <source>
        <strain evidence="1">Sp-SM6</strain>
    </source>
</reference>
<gene>
    <name evidence="1" type="ORF">BOW52_08270</name>
</gene>